<reference evidence="2 3" key="1">
    <citation type="submission" date="2019-08" db="EMBL/GenBank/DDBJ databases">
        <title>Whole genome of Aphis craccivora.</title>
        <authorList>
            <person name="Voronova N.V."/>
            <person name="Shulinski R.S."/>
            <person name="Bandarenka Y.V."/>
            <person name="Zhorov D.G."/>
            <person name="Warner D."/>
        </authorList>
    </citation>
    <scope>NUCLEOTIDE SEQUENCE [LARGE SCALE GENOMIC DNA]</scope>
    <source>
        <strain evidence="2">180601</strain>
        <tissue evidence="2">Whole Body</tissue>
    </source>
</reference>
<dbReference type="Proteomes" id="UP000478052">
    <property type="component" value="Unassembled WGS sequence"/>
</dbReference>
<gene>
    <name evidence="2" type="ORF">FWK35_00030527</name>
</gene>
<organism evidence="2 3">
    <name type="scientific">Aphis craccivora</name>
    <name type="common">Cowpea aphid</name>
    <dbReference type="NCBI Taxonomy" id="307492"/>
    <lineage>
        <taxon>Eukaryota</taxon>
        <taxon>Metazoa</taxon>
        <taxon>Ecdysozoa</taxon>
        <taxon>Arthropoda</taxon>
        <taxon>Hexapoda</taxon>
        <taxon>Insecta</taxon>
        <taxon>Pterygota</taxon>
        <taxon>Neoptera</taxon>
        <taxon>Paraneoptera</taxon>
        <taxon>Hemiptera</taxon>
        <taxon>Sternorrhyncha</taxon>
        <taxon>Aphidomorpha</taxon>
        <taxon>Aphidoidea</taxon>
        <taxon>Aphididae</taxon>
        <taxon>Aphidini</taxon>
        <taxon>Aphis</taxon>
        <taxon>Aphis</taxon>
    </lineage>
</organism>
<accession>A0A6G0Y309</accession>
<evidence type="ECO:0000313" key="2">
    <source>
        <dbReference type="EMBL" id="KAF0748445.1"/>
    </source>
</evidence>
<feature type="compositionally biased region" description="Basic and acidic residues" evidence="1">
    <location>
        <begin position="38"/>
        <end position="59"/>
    </location>
</feature>
<comment type="caution">
    <text evidence="2">The sequence shown here is derived from an EMBL/GenBank/DDBJ whole genome shotgun (WGS) entry which is preliminary data.</text>
</comment>
<dbReference type="EMBL" id="VUJU01006470">
    <property type="protein sequence ID" value="KAF0748445.1"/>
    <property type="molecule type" value="Genomic_DNA"/>
</dbReference>
<sequence length="76" mass="8649">MRSYILTGTTKRVKVENDERRTTLCRQKRATITTTRAPKTETTKERTENRETVREDGRGRRGRLGSDGDGDGNYGS</sequence>
<keyword evidence="3" id="KW-1185">Reference proteome</keyword>
<feature type="region of interest" description="Disordered" evidence="1">
    <location>
        <begin position="26"/>
        <end position="76"/>
    </location>
</feature>
<name>A0A6G0Y309_APHCR</name>
<feature type="compositionally biased region" description="Gly residues" evidence="1">
    <location>
        <begin position="65"/>
        <end position="76"/>
    </location>
</feature>
<evidence type="ECO:0000256" key="1">
    <source>
        <dbReference type="SAM" id="MobiDB-lite"/>
    </source>
</evidence>
<proteinExistence type="predicted"/>
<dbReference type="AlphaFoldDB" id="A0A6G0Y309"/>
<protein>
    <submittedName>
        <fullName evidence="2">Uncharacterized protein</fullName>
    </submittedName>
</protein>
<evidence type="ECO:0000313" key="3">
    <source>
        <dbReference type="Proteomes" id="UP000478052"/>
    </source>
</evidence>